<keyword evidence="5 11" id="KW-0812">Transmembrane</keyword>
<comment type="subcellular location">
    <subcellularLocation>
        <location evidence="1 11">Cell outer membrane</location>
        <topology evidence="1 11">Multi-pass membrane protein</topology>
    </subcellularLocation>
</comment>
<evidence type="ECO:0000313" key="16">
    <source>
        <dbReference type="EMBL" id="UVW36150.1"/>
    </source>
</evidence>
<evidence type="ECO:0000256" key="8">
    <source>
        <dbReference type="ARBA" id="ARBA00023077"/>
    </source>
</evidence>
<dbReference type="InterPro" id="IPR000531">
    <property type="entry name" value="Beta-barrel_TonB"/>
</dbReference>
<organism evidence="16 17">
    <name type="scientific">SAR92 clade bacterium H455</name>
    <dbReference type="NCBI Taxonomy" id="2974818"/>
    <lineage>
        <taxon>Bacteria</taxon>
        <taxon>Pseudomonadati</taxon>
        <taxon>Pseudomonadota</taxon>
        <taxon>Gammaproteobacteria</taxon>
        <taxon>Cellvibrionales</taxon>
        <taxon>Porticoccaceae</taxon>
        <taxon>SAR92 clade</taxon>
    </lineage>
</organism>
<keyword evidence="8 12" id="KW-0798">TonB box</keyword>
<keyword evidence="7" id="KW-0406">Ion transport</keyword>
<dbReference type="InterPro" id="IPR036942">
    <property type="entry name" value="Beta-barrel_TonB_sf"/>
</dbReference>
<keyword evidence="13" id="KW-0732">Signal</keyword>
<evidence type="ECO:0000259" key="14">
    <source>
        <dbReference type="Pfam" id="PF00593"/>
    </source>
</evidence>
<feature type="signal peptide" evidence="13">
    <location>
        <begin position="1"/>
        <end position="25"/>
    </location>
</feature>
<keyword evidence="6" id="KW-0408">Iron</keyword>
<dbReference type="Gene3D" id="2.40.170.20">
    <property type="entry name" value="TonB-dependent receptor, beta-barrel domain"/>
    <property type="match status" value="2"/>
</dbReference>
<dbReference type="PANTHER" id="PTHR32552:SF81">
    <property type="entry name" value="TONB-DEPENDENT OUTER MEMBRANE RECEPTOR"/>
    <property type="match status" value="1"/>
</dbReference>
<keyword evidence="10 11" id="KW-0998">Cell outer membrane</keyword>
<evidence type="ECO:0000256" key="9">
    <source>
        <dbReference type="ARBA" id="ARBA00023136"/>
    </source>
</evidence>
<sequence>MYRNNRLSLAVSIAMGASFAGMANAAIEEVIVTATKTSASTQDIAVAVSAITSEKLDQMGVANFEDYLIQLPGVTAGGSGPGQNTIYIRGVASTTPNLTTAGVAGLAPNVALYLDEQPLSQPGRNLDVYAADMNRIEVLSGPQGTLFGASSQAGTVRLITNKPDPTDTYGRVKVGISKTAKGEASNSIEAMFNMPVNDKLTVRGVVYRDDQGGYIDNVHGTVTALESARFREAGTMRSNGVAVSDLRAGFQTQTYIDSIQGLSYQENRVPLDPTDPASYALVDFQEADNSALVEDDFNDAMYEGFRIGALVDLNEDWSLLLGYGHQDLETDGVFQADPNLGTDSPSVQRFSPDTLEDSFDNINWKLEGRIGALDIVYAGAYTKRETDQVVDYTDYLFVGQYLPYYICDTTVTYPEYNYYNPGYASNIPAGTCYAPDTYVESYSETTVSTHELRFTTDQDKSIRATGGAFYSDLELQERVNFRYPGMTQANFWNLYDGADSPLNLPFDDGFLSQTGAFERDTIFRNDIKRTDEQVGVFGEVTFDLNDEFSFTAGARWYDVRVDMEGGANSSFGNFFQGQDVNAFGTNITDLYDGDGKLTFIGDSKLATRITFEDGVTFDEVKAALTAADGFSVGRGSVANAPNAISDVEITGILNALKAPDEAKTSGTIVKATLNWTPNENVLFYGTYSEGFRPGLLNRPGGASNAAGYTVPFELMTDEVTNYEFGWKTDLLNGQLRFNGSAFFVEIENLQTTIFDPSIANLFFSDNAANAEVTGVETDFILALDSLQGLTISGGMSILDTEITKVLTPTDDVVKGDSLAFAPEFQANLQARYEWALSSGFVAHVMPHVAHSDKSYSDIIRMNRDEIQGWTMVGITAGITGETWGAELFVDNLTDQRAELSRNFVNDRERVSYARPRTMGMRLTYNF</sequence>
<evidence type="ECO:0000256" key="13">
    <source>
        <dbReference type="SAM" id="SignalP"/>
    </source>
</evidence>
<dbReference type="InterPro" id="IPR012910">
    <property type="entry name" value="Plug_dom"/>
</dbReference>
<evidence type="ECO:0000256" key="5">
    <source>
        <dbReference type="ARBA" id="ARBA00022692"/>
    </source>
</evidence>
<dbReference type="PROSITE" id="PS52016">
    <property type="entry name" value="TONB_DEPENDENT_REC_3"/>
    <property type="match status" value="1"/>
</dbReference>
<protein>
    <submittedName>
        <fullName evidence="16">TonB-dependent receptor</fullName>
    </submittedName>
</protein>
<evidence type="ECO:0000256" key="7">
    <source>
        <dbReference type="ARBA" id="ARBA00023065"/>
    </source>
</evidence>
<keyword evidence="3 11" id="KW-1134">Transmembrane beta strand</keyword>
<dbReference type="Proteomes" id="UP001059934">
    <property type="component" value="Chromosome"/>
</dbReference>
<evidence type="ECO:0000256" key="3">
    <source>
        <dbReference type="ARBA" id="ARBA00022452"/>
    </source>
</evidence>
<gene>
    <name evidence="16" type="ORF">NYF23_05950</name>
</gene>
<dbReference type="Pfam" id="PF00593">
    <property type="entry name" value="TonB_dep_Rec_b-barrel"/>
    <property type="match status" value="1"/>
</dbReference>
<reference evidence="16" key="1">
    <citation type="submission" date="2022-08" db="EMBL/GenBank/DDBJ databases">
        <title>Catabolic pathway analysis in culturable SAR92 clade bacteria reveals their overlooked roles in DMSP degradation in coastal seas.</title>
        <authorList>
            <person name="He X."/>
            <person name="Zhang X."/>
            <person name="Zhang Y."/>
        </authorList>
    </citation>
    <scope>NUCLEOTIDE SEQUENCE</scope>
    <source>
        <strain evidence="16">H455</strain>
    </source>
</reference>
<dbReference type="PANTHER" id="PTHR32552">
    <property type="entry name" value="FERRICHROME IRON RECEPTOR-RELATED"/>
    <property type="match status" value="1"/>
</dbReference>
<evidence type="ECO:0000256" key="4">
    <source>
        <dbReference type="ARBA" id="ARBA00022496"/>
    </source>
</evidence>
<comment type="similarity">
    <text evidence="11 12">Belongs to the TonB-dependent receptor family.</text>
</comment>
<dbReference type="EMBL" id="CP103416">
    <property type="protein sequence ID" value="UVW36150.1"/>
    <property type="molecule type" value="Genomic_DNA"/>
</dbReference>
<keyword evidence="4" id="KW-0410">Iron transport</keyword>
<evidence type="ECO:0000256" key="12">
    <source>
        <dbReference type="RuleBase" id="RU003357"/>
    </source>
</evidence>
<proteinExistence type="inferred from homology"/>
<dbReference type="InterPro" id="IPR039426">
    <property type="entry name" value="TonB-dep_rcpt-like"/>
</dbReference>
<keyword evidence="17" id="KW-1185">Reference proteome</keyword>
<evidence type="ECO:0000256" key="11">
    <source>
        <dbReference type="PROSITE-ProRule" id="PRU01360"/>
    </source>
</evidence>
<dbReference type="SUPFAM" id="SSF56935">
    <property type="entry name" value="Porins"/>
    <property type="match status" value="1"/>
</dbReference>
<feature type="domain" description="TonB-dependent receptor-like beta-barrel" evidence="14">
    <location>
        <begin position="361"/>
        <end position="892"/>
    </location>
</feature>
<feature type="chain" id="PRO_5045465184" evidence="13">
    <location>
        <begin position="26"/>
        <end position="926"/>
    </location>
</feature>
<dbReference type="Pfam" id="PF07715">
    <property type="entry name" value="Plug"/>
    <property type="match status" value="1"/>
</dbReference>
<evidence type="ECO:0000256" key="1">
    <source>
        <dbReference type="ARBA" id="ARBA00004571"/>
    </source>
</evidence>
<evidence type="ECO:0000313" key="17">
    <source>
        <dbReference type="Proteomes" id="UP001059934"/>
    </source>
</evidence>
<evidence type="ECO:0000256" key="10">
    <source>
        <dbReference type="ARBA" id="ARBA00023237"/>
    </source>
</evidence>
<keyword evidence="2 11" id="KW-0813">Transport</keyword>
<evidence type="ECO:0000256" key="6">
    <source>
        <dbReference type="ARBA" id="ARBA00023004"/>
    </source>
</evidence>
<evidence type="ECO:0000259" key="15">
    <source>
        <dbReference type="Pfam" id="PF07715"/>
    </source>
</evidence>
<keyword evidence="16" id="KW-0675">Receptor</keyword>
<evidence type="ECO:0000256" key="2">
    <source>
        <dbReference type="ARBA" id="ARBA00022448"/>
    </source>
</evidence>
<accession>A0ABY5TS22</accession>
<feature type="domain" description="TonB-dependent receptor plug" evidence="15">
    <location>
        <begin position="41"/>
        <end position="155"/>
    </location>
</feature>
<name>A0ABY5TS22_9GAMM</name>
<keyword evidence="9 11" id="KW-0472">Membrane</keyword>